<protein>
    <submittedName>
        <fullName evidence="3">Uncharacterized protein</fullName>
    </submittedName>
</protein>
<keyword evidence="2" id="KW-1133">Transmembrane helix</keyword>
<keyword evidence="2" id="KW-0812">Transmembrane</keyword>
<feature type="region of interest" description="Disordered" evidence="1">
    <location>
        <begin position="1"/>
        <end position="36"/>
    </location>
</feature>
<evidence type="ECO:0000313" key="4">
    <source>
        <dbReference type="Proteomes" id="UP000465302"/>
    </source>
</evidence>
<proteinExistence type="predicted"/>
<comment type="caution">
    <text evidence="3">The sequence shown here is derived from an EMBL/GenBank/DDBJ whole genome shotgun (WGS) entry which is preliminary data.</text>
</comment>
<sequence>MPLTRPESRGTGPARTRGEAVDAVEGGHVTTGGGEELGAELDAESGHAQDDLGVAVAAKSVLDHRFGVADFGVEGHHLLGQPRDHRRGDLWPGTVLCWALAAAIAVAATAVAL</sequence>
<feature type="transmembrane region" description="Helical" evidence="2">
    <location>
        <begin position="90"/>
        <end position="112"/>
    </location>
</feature>
<evidence type="ECO:0000256" key="2">
    <source>
        <dbReference type="SAM" id="Phobius"/>
    </source>
</evidence>
<keyword evidence="2" id="KW-0472">Membrane</keyword>
<organism evidence="3 4">
    <name type="scientific">Mycolicibacterium agri</name>
    <name type="common">Mycobacterium agri</name>
    <dbReference type="NCBI Taxonomy" id="36811"/>
    <lineage>
        <taxon>Bacteria</taxon>
        <taxon>Bacillati</taxon>
        <taxon>Actinomycetota</taxon>
        <taxon>Actinomycetes</taxon>
        <taxon>Mycobacteriales</taxon>
        <taxon>Mycobacteriaceae</taxon>
        <taxon>Mycolicibacterium</taxon>
    </lineage>
</organism>
<evidence type="ECO:0000256" key="1">
    <source>
        <dbReference type="SAM" id="MobiDB-lite"/>
    </source>
</evidence>
<dbReference type="EMBL" id="BLKS01000001">
    <property type="protein sequence ID" value="GFG53101.1"/>
    <property type="molecule type" value="Genomic_DNA"/>
</dbReference>
<reference evidence="3 4" key="1">
    <citation type="journal article" date="2019" name="Emerg. Microbes Infect.">
        <title>Comprehensive subspecies identification of 175 nontuberculous mycobacteria species based on 7547 genomic profiles.</title>
        <authorList>
            <person name="Matsumoto Y."/>
            <person name="Kinjo T."/>
            <person name="Motooka D."/>
            <person name="Nabeya D."/>
            <person name="Jung N."/>
            <person name="Uechi K."/>
            <person name="Horii T."/>
            <person name="Iida T."/>
            <person name="Fujita J."/>
            <person name="Nakamura S."/>
        </authorList>
    </citation>
    <scope>NUCLEOTIDE SEQUENCE [LARGE SCALE GENOMIC DNA]</scope>
    <source>
        <strain evidence="3 4">JCM 6377</strain>
    </source>
</reference>
<dbReference type="AlphaFoldDB" id="A0A7I9W5X3"/>
<dbReference type="Proteomes" id="UP000465302">
    <property type="component" value="Unassembled WGS sequence"/>
</dbReference>
<accession>A0A7I9W5X3</accession>
<evidence type="ECO:0000313" key="3">
    <source>
        <dbReference type="EMBL" id="GFG53101.1"/>
    </source>
</evidence>
<name>A0A7I9W5X3_MYCAG</name>
<gene>
    <name evidence="3" type="ORF">MAGR_45420</name>
</gene>